<dbReference type="Proteomes" id="UP001139485">
    <property type="component" value="Unassembled WGS sequence"/>
</dbReference>
<dbReference type="RefSeq" id="WP_250052537.1">
    <property type="nucleotide sequence ID" value="NZ_JAMJPH010000006.1"/>
</dbReference>
<keyword evidence="1" id="KW-1133">Transmembrane helix</keyword>
<reference evidence="2" key="1">
    <citation type="submission" date="2022-05" db="EMBL/GenBank/DDBJ databases">
        <authorList>
            <person name="Tuo L."/>
        </authorList>
    </citation>
    <scope>NUCLEOTIDE SEQUENCE</scope>
    <source>
        <strain evidence="2">BSK12Z-4</strain>
    </source>
</reference>
<organism evidence="2 3">
    <name type="scientific">Nocardioides bruguierae</name>
    <dbReference type="NCBI Taxonomy" id="2945102"/>
    <lineage>
        <taxon>Bacteria</taxon>
        <taxon>Bacillati</taxon>
        <taxon>Actinomycetota</taxon>
        <taxon>Actinomycetes</taxon>
        <taxon>Propionibacteriales</taxon>
        <taxon>Nocardioidaceae</taxon>
        <taxon>Nocardioides</taxon>
    </lineage>
</organism>
<keyword evidence="3" id="KW-1185">Reference proteome</keyword>
<name>A0A9X2D9M4_9ACTN</name>
<evidence type="ECO:0000313" key="2">
    <source>
        <dbReference type="EMBL" id="MCM0621915.1"/>
    </source>
</evidence>
<evidence type="ECO:0000256" key="1">
    <source>
        <dbReference type="SAM" id="Phobius"/>
    </source>
</evidence>
<keyword evidence="1" id="KW-0472">Membrane</keyword>
<protein>
    <submittedName>
        <fullName evidence="2">Uncharacterized protein</fullName>
    </submittedName>
</protein>
<sequence>MKKLLPWLIVLFVVFWVVTSPETFASSVQAGVGAVLAFFGSLVDVINGFAR</sequence>
<gene>
    <name evidence="2" type="ORF">M8330_16615</name>
</gene>
<evidence type="ECO:0000313" key="3">
    <source>
        <dbReference type="Proteomes" id="UP001139485"/>
    </source>
</evidence>
<feature type="transmembrane region" description="Helical" evidence="1">
    <location>
        <begin position="29"/>
        <end position="50"/>
    </location>
</feature>
<keyword evidence="1" id="KW-0812">Transmembrane</keyword>
<comment type="caution">
    <text evidence="2">The sequence shown here is derived from an EMBL/GenBank/DDBJ whole genome shotgun (WGS) entry which is preliminary data.</text>
</comment>
<accession>A0A9X2D9M4</accession>
<dbReference type="EMBL" id="JAMOIL010000024">
    <property type="protein sequence ID" value="MCM0621915.1"/>
    <property type="molecule type" value="Genomic_DNA"/>
</dbReference>
<dbReference type="AlphaFoldDB" id="A0A9X2D9M4"/>
<proteinExistence type="predicted"/>